<name>A0A1M4ZPE8_9BACT</name>
<feature type="region of interest" description="Disordered" evidence="1">
    <location>
        <begin position="1"/>
        <end position="66"/>
    </location>
</feature>
<protein>
    <submittedName>
        <fullName evidence="2">Uncharacterized protein</fullName>
    </submittedName>
</protein>
<keyword evidence="3" id="KW-1185">Reference proteome</keyword>
<dbReference type="AlphaFoldDB" id="A0A1M4ZPE8"/>
<evidence type="ECO:0000256" key="1">
    <source>
        <dbReference type="SAM" id="MobiDB-lite"/>
    </source>
</evidence>
<proteinExistence type="predicted"/>
<reference evidence="2 3" key="1">
    <citation type="submission" date="2016-11" db="EMBL/GenBank/DDBJ databases">
        <authorList>
            <person name="Jaros S."/>
            <person name="Januszkiewicz K."/>
            <person name="Wedrychowicz H."/>
        </authorList>
    </citation>
    <scope>NUCLEOTIDE SEQUENCE [LARGE SCALE GENOMIC DNA]</scope>
    <source>
        <strain evidence="2 3">DSM 18119</strain>
    </source>
</reference>
<feature type="compositionally biased region" description="Acidic residues" evidence="1">
    <location>
        <begin position="49"/>
        <end position="58"/>
    </location>
</feature>
<organism evidence="2 3">
    <name type="scientific">Flavisolibacter ginsengisoli DSM 18119</name>
    <dbReference type="NCBI Taxonomy" id="1121884"/>
    <lineage>
        <taxon>Bacteria</taxon>
        <taxon>Pseudomonadati</taxon>
        <taxon>Bacteroidota</taxon>
        <taxon>Chitinophagia</taxon>
        <taxon>Chitinophagales</taxon>
        <taxon>Chitinophagaceae</taxon>
        <taxon>Flavisolibacter</taxon>
    </lineage>
</organism>
<dbReference type="RefSeq" id="WP_072835216.1">
    <property type="nucleotide sequence ID" value="NZ_FQUU01000007.1"/>
</dbReference>
<sequence length="66" mass="7603">MAPKNGPKNKGTNKATEEEGEISKVNRKETREEQENVTIDKDAQHYFDAQDEDQELNTDDNREIPL</sequence>
<dbReference type="EMBL" id="FQUU01000007">
    <property type="protein sequence ID" value="SHF19913.1"/>
    <property type="molecule type" value="Genomic_DNA"/>
</dbReference>
<accession>A0A1M4ZPE8</accession>
<feature type="compositionally biased region" description="Basic and acidic residues" evidence="1">
    <location>
        <begin position="15"/>
        <end position="45"/>
    </location>
</feature>
<dbReference type="Proteomes" id="UP000184048">
    <property type="component" value="Unassembled WGS sequence"/>
</dbReference>
<feature type="compositionally biased region" description="Low complexity" evidence="1">
    <location>
        <begin position="1"/>
        <end position="14"/>
    </location>
</feature>
<evidence type="ECO:0000313" key="3">
    <source>
        <dbReference type="Proteomes" id="UP000184048"/>
    </source>
</evidence>
<gene>
    <name evidence="2" type="ORF">SAMN02745131_02023</name>
</gene>
<evidence type="ECO:0000313" key="2">
    <source>
        <dbReference type="EMBL" id="SHF19913.1"/>
    </source>
</evidence>